<accession>A0AAV7KUB1</accession>
<gene>
    <name evidence="1" type="ORF">NDU88_002480</name>
</gene>
<protein>
    <submittedName>
        <fullName evidence="1">Uncharacterized protein</fullName>
    </submittedName>
</protein>
<comment type="caution">
    <text evidence="1">The sequence shown here is derived from an EMBL/GenBank/DDBJ whole genome shotgun (WGS) entry which is preliminary data.</text>
</comment>
<proteinExistence type="predicted"/>
<evidence type="ECO:0000313" key="1">
    <source>
        <dbReference type="EMBL" id="KAJ1082312.1"/>
    </source>
</evidence>
<name>A0AAV7KUB1_PLEWA</name>
<dbReference type="EMBL" id="JANPWB010000016">
    <property type="protein sequence ID" value="KAJ1082312.1"/>
    <property type="molecule type" value="Genomic_DNA"/>
</dbReference>
<evidence type="ECO:0000313" key="2">
    <source>
        <dbReference type="Proteomes" id="UP001066276"/>
    </source>
</evidence>
<sequence length="108" mass="11770">MKCPVRGGSPEQLMTYDGEGTETQANDVQIRWYLHGASDAGSSSEIKPAPQESMSPLMRALASEAVQERKRGGQLPRMPASPQREVMASRKYNMAISGGCMVELGPDW</sequence>
<keyword evidence="2" id="KW-1185">Reference proteome</keyword>
<reference evidence="1" key="1">
    <citation type="journal article" date="2022" name="bioRxiv">
        <title>Sequencing and chromosome-scale assembly of the giantPleurodeles waltlgenome.</title>
        <authorList>
            <person name="Brown T."/>
            <person name="Elewa A."/>
            <person name="Iarovenko S."/>
            <person name="Subramanian E."/>
            <person name="Araus A.J."/>
            <person name="Petzold A."/>
            <person name="Susuki M."/>
            <person name="Suzuki K.-i.T."/>
            <person name="Hayashi T."/>
            <person name="Toyoda A."/>
            <person name="Oliveira C."/>
            <person name="Osipova E."/>
            <person name="Leigh N.D."/>
            <person name="Simon A."/>
            <person name="Yun M.H."/>
        </authorList>
    </citation>
    <scope>NUCLEOTIDE SEQUENCE</scope>
    <source>
        <strain evidence="1">20211129_DDA</strain>
        <tissue evidence="1">Liver</tissue>
    </source>
</reference>
<organism evidence="1 2">
    <name type="scientific">Pleurodeles waltl</name>
    <name type="common">Iberian ribbed newt</name>
    <dbReference type="NCBI Taxonomy" id="8319"/>
    <lineage>
        <taxon>Eukaryota</taxon>
        <taxon>Metazoa</taxon>
        <taxon>Chordata</taxon>
        <taxon>Craniata</taxon>
        <taxon>Vertebrata</taxon>
        <taxon>Euteleostomi</taxon>
        <taxon>Amphibia</taxon>
        <taxon>Batrachia</taxon>
        <taxon>Caudata</taxon>
        <taxon>Salamandroidea</taxon>
        <taxon>Salamandridae</taxon>
        <taxon>Pleurodelinae</taxon>
        <taxon>Pleurodeles</taxon>
    </lineage>
</organism>
<dbReference type="AlphaFoldDB" id="A0AAV7KUB1"/>
<dbReference type="Proteomes" id="UP001066276">
    <property type="component" value="Chromosome 12"/>
</dbReference>